<dbReference type="OrthoDB" id="5916883at2"/>
<feature type="region of interest" description="Disordered" evidence="1">
    <location>
        <begin position="124"/>
        <end position="149"/>
    </location>
</feature>
<sequence>MGSDAAREAWSAAARPVLLDIARRYQAVITYSELSAEIQRQTGIRTKQGLQHWIGKVLERIAIDCHDQEEPNLSSLVVNSSGSVGAGYAAAVRTSGGEEPADLDDHAAAERLACHRHFEAADLPAGGGTPALSPQLAQRRERIRSRATPPPEPVLCPTCFIALPSSGQCDGCS</sequence>
<keyword evidence="3" id="KW-1185">Reference proteome</keyword>
<dbReference type="EMBL" id="CP036164">
    <property type="protein sequence ID" value="QBF47947.1"/>
    <property type="molecule type" value="Genomic_DNA"/>
</dbReference>
<accession>A0A4P6MZT5</accession>
<gene>
    <name evidence="2" type="ORF">EXU32_08415</name>
</gene>
<evidence type="ECO:0000313" key="2">
    <source>
        <dbReference type="EMBL" id="QBF47947.1"/>
    </source>
</evidence>
<proteinExistence type="predicted"/>
<dbReference type="KEGG" id="jli:EXU32_08415"/>
<evidence type="ECO:0000256" key="1">
    <source>
        <dbReference type="SAM" id="MobiDB-lite"/>
    </source>
</evidence>
<dbReference type="Proteomes" id="UP000290408">
    <property type="component" value="Chromosome"/>
</dbReference>
<dbReference type="STRING" id="1216970.GCA_001570985_00820"/>
<reference evidence="2 3" key="1">
    <citation type="submission" date="2019-02" db="EMBL/GenBank/DDBJ databases">
        <title>Genomic data mining of an Antarctic deep-sea actinobacterium, Janibacterlimosus P3-3-X1.</title>
        <authorList>
            <person name="Liao L."/>
            <person name="Chen B."/>
        </authorList>
    </citation>
    <scope>NUCLEOTIDE SEQUENCE [LARGE SCALE GENOMIC DNA]</scope>
    <source>
        <strain evidence="2 3">P3-3-X1</strain>
    </source>
</reference>
<dbReference type="AlphaFoldDB" id="A0A4P6MZT5"/>
<organism evidence="2 3">
    <name type="scientific">Janibacter limosus</name>
    <dbReference type="NCBI Taxonomy" id="53458"/>
    <lineage>
        <taxon>Bacteria</taxon>
        <taxon>Bacillati</taxon>
        <taxon>Actinomycetota</taxon>
        <taxon>Actinomycetes</taxon>
        <taxon>Micrococcales</taxon>
        <taxon>Intrasporangiaceae</taxon>
        <taxon>Janibacter</taxon>
    </lineage>
</organism>
<protein>
    <submittedName>
        <fullName evidence="2">Uncharacterized protein</fullName>
    </submittedName>
</protein>
<evidence type="ECO:0000313" key="3">
    <source>
        <dbReference type="Proteomes" id="UP000290408"/>
    </source>
</evidence>
<name>A0A4P6MZT5_9MICO</name>